<gene>
    <name evidence="1" type="ORF">SFRICE_014193</name>
</gene>
<accession>A0A2H1VUR5</accession>
<organism evidence="1">
    <name type="scientific">Spodoptera frugiperda</name>
    <name type="common">Fall armyworm</name>
    <dbReference type="NCBI Taxonomy" id="7108"/>
    <lineage>
        <taxon>Eukaryota</taxon>
        <taxon>Metazoa</taxon>
        <taxon>Ecdysozoa</taxon>
        <taxon>Arthropoda</taxon>
        <taxon>Hexapoda</taxon>
        <taxon>Insecta</taxon>
        <taxon>Pterygota</taxon>
        <taxon>Neoptera</taxon>
        <taxon>Endopterygota</taxon>
        <taxon>Lepidoptera</taxon>
        <taxon>Glossata</taxon>
        <taxon>Ditrysia</taxon>
        <taxon>Noctuoidea</taxon>
        <taxon>Noctuidae</taxon>
        <taxon>Amphipyrinae</taxon>
        <taxon>Spodoptera</taxon>
    </lineage>
</organism>
<reference evidence="1" key="1">
    <citation type="submission" date="2016-07" db="EMBL/GenBank/DDBJ databases">
        <authorList>
            <person name="Bretaudeau A."/>
        </authorList>
    </citation>
    <scope>NUCLEOTIDE SEQUENCE</scope>
    <source>
        <strain evidence="1">Rice</strain>
        <tissue evidence="1">Whole body</tissue>
    </source>
</reference>
<proteinExistence type="predicted"/>
<sequence>MITNNFPKETFLFNFYHNNKISHDQLLAARCYQKTSRYFGTLRARAYEILLLRICIWDSNPQQNAVAYTDRST</sequence>
<protein>
    <submittedName>
        <fullName evidence="1">SFRICE_014193</fullName>
    </submittedName>
</protein>
<name>A0A2H1VUR5_SPOFR</name>
<dbReference type="AlphaFoldDB" id="A0A2H1VUR5"/>
<evidence type="ECO:0000313" key="1">
    <source>
        <dbReference type="EMBL" id="SOQ44577.1"/>
    </source>
</evidence>
<dbReference type="EMBL" id="ODYU01004566">
    <property type="protein sequence ID" value="SOQ44577.1"/>
    <property type="molecule type" value="Genomic_DNA"/>
</dbReference>